<gene>
    <name evidence="1" type="ORF">A0H81_08069</name>
</gene>
<name>A0A1C7M6C7_GRIFR</name>
<evidence type="ECO:0000313" key="1">
    <source>
        <dbReference type="EMBL" id="OBZ72471.1"/>
    </source>
</evidence>
<evidence type="ECO:0000313" key="2">
    <source>
        <dbReference type="Proteomes" id="UP000092993"/>
    </source>
</evidence>
<dbReference type="AlphaFoldDB" id="A0A1C7M6C7"/>
<accession>A0A1C7M6C7</accession>
<dbReference type="OrthoDB" id="2758168at2759"/>
<protein>
    <submittedName>
        <fullName evidence="1">Uncharacterized protein</fullName>
    </submittedName>
</protein>
<dbReference type="EMBL" id="LUGG01000009">
    <property type="protein sequence ID" value="OBZ72471.1"/>
    <property type="molecule type" value="Genomic_DNA"/>
</dbReference>
<organism evidence="1 2">
    <name type="scientific">Grifola frondosa</name>
    <name type="common">Maitake</name>
    <name type="synonym">Polyporus frondosus</name>
    <dbReference type="NCBI Taxonomy" id="5627"/>
    <lineage>
        <taxon>Eukaryota</taxon>
        <taxon>Fungi</taxon>
        <taxon>Dikarya</taxon>
        <taxon>Basidiomycota</taxon>
        <taxon>Agaricomycotina</taxon>
        <taxon>Agaricomycetes</taxon>
        <taxon>Polyporales</taxon>
        <taxon>Grifolaceae</taxon>
        <taxon>Grifola</taxon>
    </lineage>
</organism>
<dbReference type="Proteomes" id="UP000092993">
    <property type="component" value="Unassembled WGS sequence"/>
</dbReference>
<reference evidence="1 2" key="1">
    <citation type="submission" date="2016-03" db="EMBL/GenBank/DDBJ databases">
        <title>Whole genome sequencing of Grifola frondosa 9006-11.</title>
        <authorList>
            <person name="Min B."/>
            <person name="Park H."/>
            <person name="Kim J.-G."/>
            <person name="Cho H."/>
            <person name="Oh Y.-L."/>
            <person name="Kong W.-S."/>
            <person name="Choi I.-G."/>
        </authorList>
    </citation>
    <scope>NUCLEOTIDE SEQUENCE [LARGE SCALE GENOMIC DNA]</scope>
    <source>
        <strain evidence="1 2">9006-11</strain>
    </source>
</reference>
<proteinExistence type="predicted"/>
<keyword evidence="2" id="KW-1185">Reference proteome</keyword>
<sequence>MPPPARELRFRITESSDPRSFARGQDLLWRWGLPWSIPLLAICGSRAFGIIKDTLLTSRQLTNELVESCKGMLRMNWPGKVGARSRIIYSLGQSFYAELHRCNERLWFLAHDLQDLKLDDIFADWRDPKHWPYAGSALWCFERSRLPEHRKKRIIVLRCLQVIEPIRRVTPDYDGYVTEPTPGALFTVGGQPYAINMDPPSAMAKVVKRLLIQRQIANAIVSKVKAQNQKNITRPQHLTER</sequence>
<comment type="caution">
    <text evidence="1">The sequence shown here is derived from an EMBL/GenBank/DDBJ whole genome shotgun (WGS) entry which is preliminary data.</text>
</comment>